<dbReference type="InterPro" id="IPR027417">
    <property type="entry name" value="P-loop_NTPase"/>
</dbReference>
<dbReference type="InterPro" id="IPR003593">
    <property type="entry name" value="AAA+_ATPase"/>
</dbReference>
<comment type="caution">
    <text evidence="6">The sequence shown here is derived from an EMBL/GenBank/DDBJ whole genome shotgun (WGS) entry which is preliminary data.</text>
</comment>
<keyword evidence="3" id="KW-0547">Nucleotide-binding</keyword>
<dbReference type="InterPro" id="IPR003439">
    <property type="entry name" value="ABC_transporter-like_ATP-bd"/>
</dbReference>
<evidence type="ECO:0000256" key="4">
    <source>
        <dbReference type="ARBA" id="ARBA00022840"/>
    </source>
</evidence>
<dbReference type="InterPro" id="IPR050153">
    <property type="entry name" value="Metal_Ion_Import_ABC"/>
</dbReference>
<evidence type="ECO:0000313" key="7">
    <source>
        <dbReference type="Proteomes" id="UP000323707"/>
    </source>
</evidence>
<keyword evidence="2" id="KW-0813">Transport</keyword>
<evidence type="ECO:0000259" key="5">
    <source>
        <dbReference type="PROSITE" id="PS50893"/>
    </source>
</evidence>
<evidence type="ECO:0000256" key="2">
    <source>
        <dbReference type="ARBA" id="ARBA00022448"/>
    </source>
</evidence>
<evidence type="ECO:0000256" key="3">
    <source>
        <dbReference type="ARBA" id="ARBA00022741"/>
    </source>
</evidence>
<dbReference type="RefSeq" id="WP_150337445.1">
    <property type="nucleotide sequence ID" value="NZ_JAERIX010000051.1"/>
</dbReference>
<evidence type="ECO:0000313" key="6">
    <source>
        <dbReference type="EMBL" id="KAA8709093.1"/>
    </source>
</evidence>
<comment type="similarity">
    <text evidence="1">Belongs to the ABC transporter superfamily.</text>
</comment>
<evidence type="ECO:0000256" key="1">
    <source>
        <dbReference type="ARBA" id="ARBA00005417"/>
    </source>
</evidence>
<protein>
    <submittedName>
        <fullName evidence="6">ABC transporter ATP-binding protein</fullName>
    </submittedName>
</protein>
<dbReference type="AlphaFoldDB" id="A0A5M9QJW4"/>
<dbReference type="Gene3D" id="3.40.50.300">
    <property type="entry name" value="P-loop containing nucleotide triphosphate hydrolases"/>
    <property type="match status" value="1"/>
</dbReference>
<dbReference type="GO" id="GO:0016887">
    <property type="term" value="F:ATP hydrolysis activity"/>
    <property type="evidence" value="ECO:0007669"/>
    <property type="project" value="InterPro"/>
</dbReference>
<dbReference type="SMART" id="SM00382">
    <property type="entry name" value="AAA"/>
    <property type="match status" value="1"/>
</dbReference>
<keyword evidence="4 6" id="KW-0067">ATP-binding</keyword>
<accession>A0A5M9QJW4</accession>
<dbReference type="InterPro" id="IPR017871">
    <property type="entry name" value="ABC_transporter-like_CS"/>
</dbReference>
<gene>
    <name evidence="6" type="ORF">F4V45_05700</name>
</gene>
<proteinExistence type="inferred from homology"/>
<sequence length="254" mass="28201">MREILRCENLSFMYDGMQHNALENASFSVYENDFLAVIGPNGGGKSTLVKLLIGLLAPCSGEIIYPSPSLHHAKSLIGYVPQDTSVNVDFPISVLDVVLMGFMQPRLFGFRATKAQKHKALEALEKLEIAHLAHNAIAELSGGQRQRVLIARALCGEPKLLVLDEPTSSIDTKMQAQIYKSLKKINNFHTIILISHHISVLLGYANRALFVDKEVIEHTIPRVQSALDTEGHICEVDLFDKLCEKSLRRSENGE</sequence>
<organism evidence="6 7">
    <name type="scientific">Helicobacter canis</name>
    <dbReference type="NCBI Taxonomy" id="29419"/>
    <lineage>
        <taxon>Bacteria</taxon>
        <taxon>Pseudomonadati</taxon>
        <taxon>Campylobacterota</taxon>
        <taxon>Epsilonproteobacteria</taxon>
        <taxon>Campylobacterales</taxon>
        <taxon>Helicobacteraceae</taxon>
        <taxon>Helicobacter</taxon>
    </lineage>
</organism>
<dbReference type="Proteomes" id="UP000323707">
    <property type="component" value="Unassembled WGS sequence"/>
</dbReference>
<name>A0A5M9QJW4_9HELI</name>
<dbReference type="PROSITE" id="PS50893">
    <property type="entry name" value="ABC_TRANSPORTER_2"/>
    <property type="match status" value="1"/>
</dbReference>
<reference evidence="6 7" key="1">
    <citation type="submission" date="2019-09" db="EMBL/GenBank/DDBJ databases">
        <title>Draft genome sequence of various Type strains from the CCUG.</title>
        <authorList>
            <person name="Pineiro-Iglesias B."/>
            <person name="Tunovic T."/>
            <person name="Unosson C."/>
            <person name="Inganas E."/>
            <person name="Ohlen M."/>
            <person name="Cardew S."/>
            <person name="Jensie-Markopoulos S."/>
            <person name="Salva-Serra F."/>
            <person name="Jaen-Luchoro D."/>
            <person name="Karlsson R."/>
            <person name="Svensson-Stadler L."/>
            <person name="Chun J."/>
            <person name="Moore E."/>
        </authorList>
    </citation>
    <scope>NUCLEOTIDE SEQUENCE [LARGE SCALE GENOMIC DNA]</scope>
    <source>
        <strain evidence="6 7">CCUG 32756T</strain>
    </source>
</reference>
<dbReference type="PANTHER" id="PTHR42734:SF17">
    <property type="entry name" value="METAL TRANSPORT SYSTEM ATP-BINDING PROTEIN TM_0124-RELATED"/>
    <property type="match status" value="1"/>
</dbReference>
<dbReference type="SUPFAM" id="SSF52540">
    <property type="entry name" value="P-loop containing nucleoside triphosphate hydrolases"/>
    <property type="match status" value="1"/>
</dbReference>
<dbReference type="PROSITE" id="PS00211">
    <property type="entry name" value="ABC_TRANSPORTER_1"/>
    <property type="match status" value="1"/>
</dbReference>
<dbReference type="PANTHER" id="PTHR42734">
    <property type="entry name" value="METAL TRANSPORT SYSTEM ATP-BINDING PROTEIN TM_0124-RELATED"/>
    <property type="match status" value="1"/>
</dbReference>
<feature type="domain" description="ABC transporter" evidence="5">
    <location>
        <begin position="5"/>
        <end position="238"/>
    </location>
</feature>
<dbReference type="EMBL" id="VXKE01000016">
    <property type="protein sequence ID" value="KAA8709093.1"/>
    <property type="molecule type" value="Genomic_DNA"/>
</dbReference>
<dbReference type="CDD" id="cd03235">
    <property type="entry name" value="ABC_Metallic_Cations"/>
    <property type="match status" value="1"/>
</dbReference>
<dbReference type="Pfam" id="PF00005">
    <property type="entry name" value="ABC_tran"/>
    <property type="match status" value="1"/>
</dbReference>
<dbReference type="GO" id="GO:0005524">
    <property type="term" value="F:ATP binding"/>
    <property type="evidence" value="ECO:0007669"/>
    <property type="project" value="UniProtKB-KW"/>
</dbReference>